<dbReference type="InterPro" id="IPR032675">
    <property type="entry name" value="LRR_dom_sf"/>
</dbReference>
<sequence length="623" mass="71126">MDEVALKTIAKEFLQQKRYVVILDDIWTINAWEAIKYALPNSNCGSRIMVTTHSSDIASYCKEPYGHIYNLESLAHEDSWTLFCKKIFRENSCSPELQELSRNILKRCGGLPLAIVTISGDYLIECSRLIKLWTVEGFVREKERMTIEEVAENYLYELINRSLLELVETSSEGAKWCRVHDFIREIILSKLRDQNFGAIVDEHSTKLFEKVRRLSIHNNVGNVPQNKSFSHLRSLFMFRVDTIPKSYVQAFFSSTRLLRVLDLRGAPLKKLSNEIMNLFHLRYLSLRRKKIKKLPKNTGKLQNLETLDLNGTNVRELPSEIFKLQCLRCLLIYNKERRLDSSIKSLVGFYGQVEPIKKLCSSLEKMNNLHWLVVMSRVGEVLDLQSLSSPPLLLQGLALRGHLEKFPNWISLLHNLKNIYLGGSKLSDDALEFLQKLANLVELTLDQAYDGEELCFKAGGFQALELLYLCKFEGLKLVTVEEGAMPHLEKLRINECKMLEKVPLGIECLINLKVIDFAEMSDEFVMALNCNKQDEAFSTSAADAYGYEINISCGLSKPSKSFAEKYPALWCTDALYCHCSKFQAPAAFSSQSSSSMPVSLKFLSSQMEHILAYHATFADKHST</sequence>
<evidence type="ECO:0000259" key="4">
    <source>
        <dbReference type="Pfam" id="PF23559"/>
    </source>
</evidence>
<dbReference type="SUPFAM" id="SSF52540">
    <property type="entry name" value="P-loop containing nucleoside triphosphate hydrolases"/>
    <property type="match status" value="1"/>
</dbReference>
<proteinExistence type="predicted"/>
<dbReference type="InterPro" id="IPR042197">
    <property type="entry name" value="Apaf_helical"/>
</dbReference>
<dbReference type="Gene3D" id="3.80.10.10">
    <property type="entry name" value="Ribonuclease Inhibitor"/>
    <property type="match status" value="1"/>
</dbReference>
<gene>
    <name evidence="6" type="ORF">HHK36_020272</name>
</gene>
<dbReference type="PRINTS" id="PR00364">
    <property type="entry name" value="DISEASERSIST"/>
</dbReference>
<keyword evidence="7" id="KW-1185">Reference proteome</keyword>
<evidence type="ECO:0008006" key="8">
    <source>
        <dbReference type="Google" id="ProtNLM"/>
    </source>
</evidence>
<protein>
    <recommendedName>
        <fullName evidence="8">NB-ARC domain-containing protein</fullName>
    </recommendedName>
</protein>
<dbReference type="OMA" id="THIMELP"/>
<keyword evidence="1" id="KW-0677">Repeat</keyword>
<comment type="caution">
    <text evidence="6">The sequence shown here is derived from an EMBL/GenBank/DDBJ whole genome shotgun (WGS) entry which is preliminary data.</text>
</comment>
<evidence type="ECO:0000259" key="3">
    <source>
        <dbReference type="Pfam" id="PF00931"/>
    </source>
</evidence>
<dbReference type="Gene3D" id="3.40.50.300">
    <property type="entry name" value="P-loop containing nucleotide triphosphate hydrolases"/>
    <property type="match status" value="1"/>
</dbReference>
<accession>A0A835D7V9</accession>
<dbReference type="Pfam" id="PF00931">
    <property type="entry name" value="NB-ARC"/>
    <property type="match status" value="1"/>
</dbReference>
<evidence type="ECO:0000313" key="6">
    <source>
        <dbReference type="EMBL" id="KAF8394068.1"/>
    </source>
</evidence>
<evidence type="ECO:0000256" key="1">
    <source>
        <dbReference type="ARBA" id="ARBA00022737"/>
    </source>
</evidence>
<feature type="domain" description="Disease resistance R13L4/SHOC-2-like LRR" evidence="5">
    <location>
        <begin position="356"/>
        <end position="517"/>
    </location>
</feature>
<dbReference type="Pfam" id="PF23598">
    <property type="entry name" value="LRR_14"/>
    <property type="match status" value="2"/>
</dbReference>
<dbReference type="InterPro" id="IPR058922">
    <property type="entry name" value="WHD_DRP"/>
</dbReference>
<dbReference type="InterPro" id="IPR027417">
    <property type="entry name" value="P-loop_NTPase"/>
</dbReference>
<feature type="domain" description="NB-ARC" evidence="3">
    <location>
        <begin position="5"/>
        <end position="92"/>
    </location>
</feature>
<organism evidence="6 7">
    <name type="scientific">Tetracentron sinense</name>
    <name type="common">Spur-leaf</name>
    <dbReference type="NCBI Taxonomy" id="13715"/>
    <lineage>
        <taxon>Eukaryota</taxon>
        <taxon>Viridiplantae</taxon>
        <taxon>Streptophyta</taxon>
        <taxon>Embryophyta</taxon>
        <taxon>Tracheophyta</taxon>
        <taxon>Spermatophyta</taxon>
        <taxon>Magnoliopsida</taxon>
        <taxon>Trochodendrales</taxon>
        <taxon>Trochodendraceae</taxon>
        <taxon>Tetracentron</taxon>
    </lineage>
</organism>
<reference evidence="6 7" key="1">
    <citation type="submission" date="2020-04" db="EMBL/GenBank/DDBJ databases">
        <title>Plant Genome Project.</title>
        <authorList>
            <person name="Zhang R.-G."/>
        </authorList>
    </citation>
    <scope>NUCLEOTIDE SEQUENCE [LARGE SCALE GENOMIC DNA]</scope>
    <source>
        <strain evidence="6">YNK0</strain>
        <tissue evidence="6">Leaf</tissue>
    </source>
</reference>
<name>A0A835D7V9_TETSI</name>
<dbReference type="InterPro" id="IPR002182">
    <property type="entry name" value="NB-ARC"/>
</dbReference>
<dbReference type="SUPFAM" id="SSF52058">
    <property type="entry name" value="L domain-like"/>
    <property type="match status" value="1"/>
</dbReference>
<dbReference type="InterPro" id="IPR044974">
    <property type="entry name" value="Disease_R_plants"/>
</dbReference>
<dbReference type="Proteomes" id="UP000655225">
    <property type="component" value="Unassembled WGS sequence"/>
</dbReference>
<dbReference type="Pfam" id="PF23559">
    <property type="entry name" value="WHD_DRP"/>
    <property type="match status" value="1"/>
</dbReference>
<dbReference type="InterPro" id="IPR055414">
    <property type="entry name" value="LRR_R13L4/SHOC2-like"/>
</dbReference>
<evidence type="ECO:0000259" key="5">
    <source>
        <dbReference type="Pfam" id="PF23598"/>
    </source>
</evidence>
<feature type="domain" description="Disease resistance R13L4/SHOC-2-like LRR" evidence="5">
    <location>
        <begin position="231"/>
        <end position="346"/>
    </location>
</feature>
<dbReference type="EMBL" id="JABCRI010000014">
    <property type="protein sequence ID" value="KAF8394068.1"/>
    <property type="molecule type" value="Genomic_DNA"/>
</dbReference>
<keyword evidence="2" id="KW-0611">Plant defense</keyword>
<dbReference type="PANTHER" id="PTHR23155:SF1205">
    <property type="entry name" value="DISEASE RESISTANCE PROTEIN RPM1"/>
    <property type="match status" value="1"/>
</dbReference>
<dbReference type="Gene3D" id="1.10.8.430">
    <property type="entry name" value="Helical domain of apoptotic protease-activating factors"/>
    <property type="match status" value="1"/>
</dbReference>
<dbReference type="OrthoDB" id="1517790at2759"/>
<dbReference type="AlphaFoldDB" id="A0A835D7V9"/>
<dbReference type="GO" id="GO:0043531">
    <property type="term" value="F:ADP binding"/>
    <property type="evidence" value="ECO:0007669"/>
    <property type="project" value="InterPro"/>
</dbReference>
<dbReference type="PANTHER" id="PTHR23155">
    <property type="entry name" value="DISEASE RESISTANCE PROTEIN RP"/>
    <property type="match status" value="1"/>
</dbReference>
<evidence type="ECO:0000313" key="7">
    <source>
        <dbReference type="Proteomes" id="UP000655225"/>
    </source>
</evidence>
<feature type="domain" description="Disease resistance protein winged helix" evidence="4">
    <location>
        <begin position="121"/>
        <end position="187"/>
    </location>
</feature>
<dbReference type="GO" id="GO:0098542">
    <property type="term" value="P:defense response to other organism"/>
    <property type="evidence" value="ECO:0007669"/>
    <property type="project" value="TreeGrafter"/>
</dbReference>
<evidence type="ECO:0000256" key="2">
    <source>
        <dbReference type="ARBA" id="ARBA00022821"/>
    </source>
</evidence>